<reference evidence="1 2" key="1">
    <citation type="submission" date="2005-09" db="EMBL/GenBank/DDBJ databases">
        <authorList>
            <person name="Mural R.J."/>
            <person name="Li P.W."/>
            <person name="Adams M.D."/>
            <person name="Amanatides P.G."/>
            <person name="Baden-Tillson H."/>
            <person name="Barnstead M."/>
            <person name="Chin S.H."/>
            <person name="Dew I."/>
            <person name="Evans C.A."/>
            <person name="Ferriera S."/>
            <person name="Flanigan M."/>
            <person name="Fosler C."/>
            <person name="Glodek A."/>
            <person name="Gu Z."/>
            <person name="Holt R.A."/>
            <person name="Jennings D."/>
            <person name="Kraft C.L."/>
            <person name="Lu F."/>
            <person name="Nguyen T."/>
            <person name="Nusskern D.R."/>
            <person name="Pfannkoch C.M."/>
            <person name="Sitter C."/>
            <person name="Sutton G.G."/>
            <person name="Venter J.C."/>
            <person name="Wang Z."/>
            <person name="Woodage T."/>
            <person name="Zheng X.H."/>
            <person name="Zhong F."/>
        </authorList>
    </citation>
    <scope>NUCLEOTIDE SEQUENCE [LARGE SCALE GENOMIC DNA]</scope>
    <source>
        <strain>BN</strain>
        <strain evidence="2">Sprague-Dawley</strain>
    </source>
</reference>
<gene>
    <name evidence="1" type="primary">RGD1561972_predicted</name>
    <name evidence="1" type="ORF">rCG_53584</name>
</gene>
<organism evidence="1 2">
    <name type="scientific">Rattus norvegicus</name>
    <name type="common">Rat</name>
    <dbReference type="NCBI Taxonomy" id="10116"/>
    <lineage>
        <taxon>Eukaryota</taxon>
        <taxon>Metazoa</taxon>
        <taxon>Chordata</taxon>
        <taxon>Craniata</taxon>
        <taxon>Vertebrata</taxon>
        <taxon>Euteleostomi</taxon>
        <taxon>Mammalia</taxon>
        <taxon>Eutheria</taxon>
        <taxon>Euarchontoglires</taxon>
        <taxon>Glires</taxon>
        <taxon>Rodentia</taxon>
        <taxon>Myomorpha</taxon>
        <taxon>Muroidea</taxon>
        <taxon>Muridae</taxon>
        <taxon>Murinae</taxon>
        <taxon>Rattus</taxon>
    </lineage>
</organism>
<protein>
    <submittedName>
        <fullName evidence="1">Uncharacterized protein RGD1561972_predicted</fullName>
    </submittedName>
</protein>
<proteinExistence type="predicted"/>
<dbReference type="Proteomes" id="UP000234681">
    <property type="component" value="Chromosome 1"/>
</dbReference>
<dbReference type="EMBL" id="CH473979">
    <property type="protein sequence ID" value="EDM07391.1"/>
    <property type="molecule type" value="Genomic_DNA"/>
</dbReference>
<accession>A6JAZ3</accession>
<sequence length="18" mass="2280">MQRVWPRPWRSTEPPLRS</sequence>
<evidence type="ECO:0000313" key="1">
    <source>
        <dbReference type="EMBL" id="EDM07391.1"/>
    </source>
</evidence>
<name>A6JAZ3_RAT</name>
<evidence type="ECO:0000313" key="2">
    <source>
        <dbReference type="Proteomes" id="UP000234681"/>
    </source>
</evidence>
<dbReference type="AlphaFoldDB" id="A6JAZ3"/>